<reference evidence="2" key="2">
    <citation type="submission" date="2021-04" db="EMBL/GenBank/DDBJ databases">
        <authorList>
            <person name="Podell S."/>
        </authorList>
    </citation>
    <scope>NUCLEOTIDE SEQUENCE</scope>
    <source>
        <strain evidence="2">Hildebrandi</strain>
    </source>
</reference>
<evidence type="ECO:0000313" key="2">
    <source>
        <dbReference type="EMBL" id="KAG7373743.1"/>
    </source>
</evidence>
<feature type="transmembrane region" description="Helical" evidence="1">
    <location>
        <begin position="20"/>
        <end position="40"/>
    </location>
</feature>
<keyword evidence="1" id="KW-0472">Membrane</keyword>
<dbReference type="OrthoDB" id="37140at2759"/>
<comment type="caution">
    <text evidence="2">The sequence shown here is derived from an EMBL/GenBank/DDBJ whole genome shotgun (WGS) entry which is preliminary data.</text>
</comment>
<proteinExistence type="predicted"/>
<keyword evidence="3" id="KW-1185">Reference proteome</keyword>
<gene>
    <name evidence="2" type="ORF">IV203_012838</name>
</gene>
<organism evidence="2 3">
    <name type="scientific">Nitzschia inconspicua</name>
    <dbReference type="NCBI Taxonomy" id="303405"/>
    <lineage>
        <taxon>Eukaryota</taxon>
        <taxon>Sar</taxon>
        <taxon>Stramenopiles</taxon>
        <taxon>Ochrophyta</taxon>
        <taxon>Bacillariophyta</taxon>
        <taxon>Bacillariophyceae</taxon>
        <taxon>Bacillariophycidae</taxon>
        <taxon>Bacillariales</taxon>
        <taxon>Bacillariaceae</taxon>
        <taxon>Nitzschia</taxon>
    </lineage>
</organism>
<evidence type="ECO:0000256" key="1">
    <source>
        <dbReference type="SAM" id="Phobius"/>
    </source>
</evidence>
<dbReference type="Proteomes" id="UP000693970">
    <property type="component" value="Unassembled WGS sequence"/>
</dbReference>
<sequence>MLNRIVVGGGNRHLTRRGALCWALVLLAIFAQVVLSGVYLERYKLWAIPPTLGKEVTLLIAQNQSQNSTSIPWLVEGNVTSKNSTATCDFLTKYQSTMNHLRGIVTENRLKELTADCLDLIVYSVAFDNQTLQQFYTAVMKRQPYSKQQLEAHGRCFVLFTLQKLVDEMPTINISAPAALMGQYWVIPVSSLALPYANSLQNRYFIKYLGGTLFPQYTSTVVWQEASAFFTEKYMYNAPNNYLDLIPGEKFAAACLTGISMPAIERNSTRTLYLEECQTIQSLEHRQKCQSYIQQLNHSHLLDQAMIATSFLVWTNSHIDCQRFNADLQCTILEELHTITNMKIDDTVLLSDAIFKHNVHAYHKGHPIKDSSRINKQINNLELYRLDESNDHRGPMVRVIRSNCHWNRGVLDQNCKYWPEIKRRSEPDISSETLANQMVDFHTCTSPESDVPFPMKGDVSSIFNANHTCGLNAPNPICMYLKDTIRDKFMPQLLQNCSDLVVFGVALGHRYVHRLQRSLQQKNFERSNRLLEAHGKCFFLFVSQEDMPQSQDRPLLEGHFWFVPIPRSVFPYRNPRRNAKLLKYMGQLLFPDVPTVIWQDAKLVTDFKRQQATNYKTLIRRSDTCVTTFGLPVHANTLGASNPAVLSGKTRPPDKFQAHCDTIVRAVRQRPNVTDSIDSVTQQCLAYVQHAAEEIAMESLHENLVDTAFIIWNQGSNECRNFGHQFRCSPLDQIHCHSDRDQIPFPFVVQQLGLEGYYKSGGKRGLILVDDDWNPRKDDLDMKSKPRYGNSTESSNRPTLLRILRSNCHWYTSAIGRGCRYW</sequence>
<keyword evidence="1" id="KW-0812">Transmembrane</keyword>
<evidence type="ECO:0000313" key="3">
    <source>
        <dbReference type="Proteomes" id="UP000693970"/>
    </source>
</evidence>
<protein>
    <submittedName>
        <fullName evidence="2">DUF616 domain containing protein</fullName>
    </submittedName>
</protein>
<dbReference type="AlphaFoldDB" id="A0A9K3M4S7"/>
<dbReference type="EMBL" id="JAGRRH010000001">
    <property type="protein sequence ID" value="KAG7373743.1"/>
    <property type="molecule type" value="Genomic_DNA"/>
</dbReference>
<keyword evidence="1" id="KW-1133">Transmembrane helix</keyword>
<reference evidence="2" key="1">
    <citation type="journal article" date="2021" name="Sci. Rep.">
        <title>Diploid genomic architecture of Nitzschia inconspicua, an elite biomass production diatom.</title>
        <authorList>
            <person name="Oliver A."/>
            <person name="Podell S."/>
            <person name="Pinowska A."/>
            <person name="Traller J.C."/>
            <person name="Smith S.R."/>
            <person name="McClure R."/>
            <person name="Beliaev A."/>
            <person name="Bohutskyi P."/>
            <person name="Hill E.A."/>
            <person name="Rabines A."/>
            <person name="Zheng H."/>
            <person name="Allen L.Z."/>
            <person name="Kuo A."/>
            <person name="Grigoriev I.V."/>
            <person name="Allen A.E."/>
            <person name="Hazlebeck D."/>
            <person name="Allen E.E."/>
        </authorList>
    </citation>
    <scope>NUCLEOTIDE SEQUENCE</scope>
    <source>
        <strain evidence="2">Hildebrandi</strain>
    </source>
</reference>
<accession>A0A9K3M4S7</accession>
<name>A0A9K3M4S7_9STRA</name>